<gene>
    <name evidence="13" type="ORF">DB32_000158</name>
</gene>
<feature type="region of interest" description="Disordered" evidence="11">
    <location>
        <begin position="141"/>
        <end position="160"/>
    </location>
</feature>
<evidence type="ECO:0000256" key="10">
    <source>
        <dbReference type="RuleBase" id="RU003915"/>
    </source>
</evidence>
<comment type="catalytic activity">
    <reaction evidence="1 9 10">
        <text>[protein]-peptidylproline (omega=180) = [protein]-peptidylproline (omega=0)</text>
        <dbReference type="Rhea" id="RHEA:16237"/>
        <dbReference type="Rhea" id="RHEA-COMP:10747"/>
        <dbReference type="Rhea" id="RHEA-COMP:10748"/>
        <dbReference type="ChEBI" id="CHEBI:83833"/>
        <dbReference type="ChEBI" id="CHEBI:83834"/>
        <dbReference type="EC" id="5.2.1.8"/>
    </reaction>
</comment>
<dbReference type="EMBL" id="CP011125">
    <property type="protein sequence ID" value="AKF03010.1"/>
    <property type="molecule type" value="Genomic_DNA"/>
</dbReference>
<dbReference type="KEGG" id="samy:DB32_000158"/>
<dbReference type="PANTHER" id="PTHR47861">
    <property type="entry name" value="FKBP-TYPE PEPTIDYL-PROLYL CIS-TRANS ISOMERASE SLYD"/>
    <property type="match status" value="1"/>
</dbReference>
<feature type="domain" description="PPIase FKBP-type" evidence="12">
    <location>
        <begin position="4"/>
        <end position="98"/>
    </location>
</feature>
<dbReference type="InterPro" id="IPR046357">
    <property type="entry name" value="PPIase_dom_sf"/>
</dbReference>
<comment type="subcellular location">
    <subcellularLocation>
        <location evidence="2">Cytoplasm</location>
    </subcellularLocation>
</comment>
<organism evidence="13 14">
    <name type="scientific">Sandaracinus amylolyticus</name>
    <dbReference type="NCBI Taxonomy" id="927083"/>
    <lineage>
        <taxon>Bacteria</taxon>
        <taxon>Pseudomonadati</taxon>
        <taxon>Myxococcota</taxon>
        <taxon>Polyangia</taxon>
        <taxon>Polyangiales</taxon>
        <taxon>Sandaracinaceae</taxon>
        <taxon>Sandaracinus</taxon>
    </lineage>
</organism>
<evidence type="ECO:0000256" key="1">
    <source>
        <dbReference type="ARBA" id="ARBA00000971"/>
    </source>
</evidence>
<keyword evidence="7 9" id="KW-0413">Isomerase</keyword>
<keyword evidence="4" id="KW-0963">Cytoplasm</keyword>
<dbReference type="PROSITE" id="PS50059">
    <property type="entry name" value="FKBP_PPIASE"/>
    <property type="match status" value="1"/>
</dbReference>
<feature type="region of interest" description="Disordered" evidence="11">
    <location>
        <begin position="54"/>
        <end position="73"/>
    </location>
</feature>
<evidence type="ECO:0000256" key="3">
    <source>
        <dbReference type="ARBA" id="ARBA00006577"/>
    </source>
</evidence>
<dbReference type="STRING" id="927083.DB32_000158"/>
<evidence type="ECO:0000313" key="13">
    <source>
        <dbReference type="EMBL" id="AKF03010.1"/>
    </source>
</evidence>
<dbReference type="PANTHER" id="PTHR47861:SF3">
    <property type="entry name" value="FKBP-TYPE PEPTIDYL-PROLYL CIS-TRANS ISOMERASE SLYD"/>
    <property type="match status" value="1"/>
</dbReference>
<evidence type="ECO:0000256" key="11">
    <source>
        <dbReference type="SAM" id="MobiDB-lite"/>
    </source>
</evidence>
<keyword evidence="14" id="KW-1185">Reference proteome</keyword>
<sequence>MADGKVVSIDYVLRDESGKELDRSSESAPLVYLHGARGIVPGLEEALAGKSVGDRVEARVPPDKGYGPKRNVKPQEVLRSRFPAEANVVKGAQFVAEGPNGRPMPIWVTKVQGRTIYVTSEHPLAGVTLVFDVTIRDVRDATEEEKAHGHAHGPGGHHDH</sequence>
<dbReference type="GO" id="GO:0005737">
    <property type="term" value="C:cytoplasm"/>
    <property type="evidence" value="ECO:0007669"/>
    <property type="project" value="UniProtKB-SubCell"/>
</dbReference>
<evidence type="ECO:0000256" key="6">
    <source>
        <dbReference type="ARBA" id="ARBA00023186"/>
    </source>
</evidence>
<accession>A0A0F6YFY8</accession>
<reference evidence="13 14" key="1">
    <citation type="submission" date="2015-03" db="EMBL/GenBank/DDBJ databases">
        <title>Genome assembly of Sandaracinus amylolyticus DSM 53668.</title>
        <authorList>
            <person name="Sharma G."/>
            <person name="Subramanian S."/>
        </authorList>
    </citation>
    <scope>NUCLEOTIDE SEQUENCE [LARGE SCALE GENOMIC DNA]</scope>
    <source>
        <strain evidence="13 14">DSM 53668</strain>
    </source>
</reference>
<dbReference type="GO" id="GO:0042026">
    <property type="term" value="P:protein refolding"/>
    <property type="evidence" value="ECO:0007669"/>
    <property type="project" value="UniProtKB-ARBA"/>
</dbReference>
<dbReference type="Gene3D" id="3.10.50.40">
    <property type="match status" value="1"/>
</dbReference>
<evidence type="ECO:0000256" key="9">
    <source>
        <dbReference type="PROSITE-ProRule" id="PRU00277"/>
    </source>
</evidence>
<evidence type="ECO:0000256" key="2">
    <source>
        <dbReference type="ARBA" id="ARBA00004496"/>
    </source>
</evidence>
<evidence type="ECO:0000256" key="5">
    <source>
        <dbReference type="ARBA" id="ARBA00023110"/>
    </source>
</evidence>
<dbReference type="AlphaFoldDB" id="A0A0F6YFY8"/>
<protein>
    <recommendedName>
        <fullName evidence="10">Peptidyl-prolyl cis-trans isomerase</fullName>
        <ecNumber evidence="10">5.2.1.8</ecNumber>
    </recommendedName>
</protein>
<dbReference type="InterPro" id="IPR001179">
    <property type="entry name" value="PPIase_FKBP_dom"/>
</dbReference>
<name>A0A0F6YFY8_9BACT</name>
<dbReference type="Proteomes" id="UP000034883">
    <property type="component" value="Chromosome"/>
</dbReference>
<keyword evidence="5 9" id="KW-0697">Rotamase</keyword>
<comment type="similarity">
    <text evidence="3 10">Belongs to the FKBP-type PPIase family.</text>
</comment>
<evidence type="ECO:0000256" key="4">
    <source>
        <dbReference type="ARBA" id="ARBA00022490"/>
    </source>
</evidence>
<dbReference type="GO" id="GO:0003755">
    <property type="term" value="F:peptidyl-prolyl cis-trans isomerase activity"/>
    <property type="evidence" value="ECO:0007669"/>
    <property type="project" value="UniProtKB-UniRule"/>
</dbReference>
<evidence type="ECO:0000256" key="7">
    <source>
        <dbReference type="ARBA" id="ARBA00023235"/>
    </source>
</evidence>
<keyword evidence="6" id="KW-0143">Chaperone</keyword>
<dbReference type="EC" id="5.2.1.8" evidence="10"/>
<evidence type="ECO:0000259" key="12">
    <source>
        <dbReference type="PROSITE" id="PS50059"/>
    </source>
</evidence>
<evidence type="ECO:0000313" key="14">
    <source>
        <dbReference type="Proteomes" id="UP000034883"/>
    </source>
</evidence>
<comment type="function">
    <text evidence="8">Also involved in hydrogenase metallocenter assembly, probably by participating in the nickel insertion step. This function in hydrogenase biosynthesis requires chaperone activity and the presence of the metal-binding domain, but not PPIase activity.</text>
</comment>
<dbReference type="SUPFAM" id="SSF54534">
    <property type="entry name" value="FKBP-like"/>
    <property type="match status" value="1"/>
</dbReference>
<dbReference type="Pfam" id="PF00254">
    <property type="entry name" value="FKBP_C"/>
    <property type="match status" value="1"/>
</dbReference>
<evidence type="ECO:0000256" key="8">
    <source>
        <dbReference type="ARBA" id="ARBA00037071"/>
    </source>
</evidence>
<proteinExistence type="inferred from homology"/>